<feature type="region of interest" description="Disordered" evidence="1">
    <location>
        <begin position="1"/>
        <end position="63"/>
    </location>
</feature>
<dbReference type="Proteomes" id="UP000281553">
    <property type="component" value="Unassembled WGS sequence"/>
</dbReference>
<evidence type="ECO:0000313" key="2">
    <source>
        <dbReference type="EMBL" id="VDN16847.1"/>
    </source>
</evidence>
<proteinExistence type="predicted"/>
<gene>
    <name evidence="2" type="ORF">DILT_LOCUS12678</name>
</gene>
<sequence>MASSGSDGRPLHPGMHVSHLQMQQPPQQHHGQIQMQHHGGVPMQLPGGPMPGPNGQGVMHVNSGPRFQMTKAASMTHAQPVSTFANLPGGTSRVSVLPFTTKKAL</sequence>
<dbReference type="AlphaFoldDB" id="A0A3P7LYZ2"/>
<evidence type="ECO:0000313" key="3">
    <source>
        <dbReference type="Proteomes" id="UP000281553"/>
    </source>
</evidence>
<reference evidence="2 3" key="1">
    <citation type="submission" date="2018-11" db="EMBL/GenBank/DDBJ databases">
        <authorList>
            <consortium name="Pathogen Informatics"/>
        </authorList>
    </citation>
    <scope>NUCLEOTIDE SEQUENCE [LARGE SCALE GENOMIC DNA]</scope>
</reference>
<feature type="compositionally biased region" description="Low complexity" evidence="1">
    <location>
        <begin position="21"/>
        <end position="47"/>
    </location>
</feature>
<keyword evidence="3" id="KW-1185">Reference proteome</keyword>
<evidence type="ECO:0000256" key="1">
    <source>
        <dbReference type="SAM" id="MobiDB-lite"/>
    </source>
</evidence>
<organism evidence="2 3">
    <name type="scientific">Dibothriocephalus latus</name>
    <name type="common">Fish tapeworm</name>
    <name type="synonym">Diphyllobothrium latum</name>
    <dbReference type="NCBI Taxonomy" id="60516"/>
    <lineage>
        <taxon>Eukaryota</taxon>
        <taxon>Metazoa</taxon>
        <taxon>Spiralia</taxon>
        <taxon>Lophotrochozoa</taxon>
        <taxon>Platyhelminthes</taxon>
        <taxon>Cestoda</taxon>
        <taxon>Eucestoda</taxon>
        <taxon>Diphyllobothriidea</taxon>
        <taxon>Diphyllobothriidae</taxon>
        <taxon>Dibothriocephalus</taxon>
    </lineage>
</organism>
<name>A0A3P7LYZ2_DIBLA</name>
<protein>
    <submittedName>
        <fullName evidence="2">Uncharacterized protein</fullName>
    </submittedName>
</protein>
<dbReference type="EMBL" id="UYRU01067328">
    <property type="protein sequence ID" value="VDN16847.1"/>
    <property type="molecule type" value="Genomic_DNA"/>
</dbReference>
<accession>A0A3P7LYZ2</accession>
<dbReference type="OrthoDB" id="6257039at2759"/>